<protein>
    <submittedName>
        <fullName evidence="6">C40 family peptidase</fullName>
    </submittedName>
</protein>
<dbReference type="PANTHER" id="PTHR47053:SF1">
    <property type="entry name" value="MUREIN DD-ENDOPEPTIDASE MEPH-RELATED"/>
    <property type="match status" value="1"/>
</dbReference>
<gene>
    <name evidence="6" type="ORF">L0N21_14780</name>
</gene>
<dbReference type="InterPro" id="IPR051202">
    <property type="entry name" value="Peptidase_C40"/>
</dbReference>
<dbReference type="InterPro" id="IPR038765">
    <property type="entry name" value="Papain-like_cys_pep_sf"/>
</dbReference>
<proteinExistence type="inferred from homology"/>
<dbReference type="PANTHER" id="PTHR47053">
    <property type="entry name" value="MUREIN DD-ENDOPEPTIDASE MEPH-RELATED"/>
    <property type="match status" value="1"/>
</dbReference>
<dbReference type="GO" id="GO:0008234">
    <property type="term" value="F:cysteine-type peptidase activity"/>
    <property type="evidence" value="ECO:0007669"/>
    <property type="project" value="UniProtKB-KW"/>
</dbReference>
<keyword evidence="2" id="KW-0645">Protease</keyword>
<evidence type="ECO:0000313" key="7">
    <source>
        <dbReference type="Proteomes" id="UP001199915"/>
    </source>
</evidence>
<reference evidence="6" key="1">
    <citation type="submission" date="2022-01" db="EMBL/GenBank/DDBJ databases">
        <title>Collection of gut derived symbiotic bacterial strains cultured from healthy donors.</title>
        <authorList>
            <person name="Lin H."/>
            <person name="Kohout C."/>
            <person name="Waligurski E."/>
            <person name="Pamer E.G."/>
        </authorList>
    </citation>
    <scope>NUCLEOTIDE SEQUENCE</scope>
    <source>
        <strain evidence="6">DFI.5.49</strain>
    </source>
</reference>
<evidence type="ECO:0000259" key="5">
    <source>
        <dbReference type="PROSITE" id="PS51935"/>
    </source>
</evidence>
<keyword evidence="4" id="KW-0788">Thiol protease</keyword>
<accession>A0AAE3JT90</accession>
<dbReference type="EMBL" id="JAKNFS010000023">
    <property type="protein sequence ID" value="MCG4766760.1"/>
    <property type="molecule type" value="Genomic_DNA"/>
</dbReference>
<dbReference type="Proteomes" id="UP001199915">
    <property type="component" value="Unassembled WGS sequence"/>
</dbReference>
<evidence type="ECO:0000256" key="3">
    <source>
        <dbReference type="ARBA" id="ARBA00022801"/>
    </source>
</evidence>
<evidence type="ECO:0000256" key="4">
    <source>
        <dbReference type="ARBA" id="ARBA00022807"/>
    </source>
</evidence>
<name>A0AAE3JT90_9FIRM</name>
<dbReference type="GO" id="GO:0006508">
    <property type="term" value="P:proteolysis"/>
    <property type="evidence" value="ECO:0007669"/>
    <property type="project" value="UniProtKB-KW"/>
</dbReference>
<organism evidence="6 7">
    <name type="scientific">Fusicatenibacter saccharivorans</name>
    <dbReference type="NCBI Taxonomy" id="1150298"/>
    <lineage>
        <taxon>Bacteria</taxon>
        <taxon>Bacillati</taxon>
        <taxon>Bacillota</taxon>
        <taxon>Clostridia</taxon>
        <taxon>Lachnospirales</taxon>
        <taxon>Lachnospiraceae</taxon>
        <taxon>Fusicatenibacter</taxon>
    </lineage>
</organism>
<comment type="similarity">
    <text evidence="1">Belongs to the peptidase C40 family.</text>
</comment>
<feature type="domain" description="NlpC/P60" evidence="5">
    <location>
        <begin position="163"/>
        <end position="293"/>
    </location>
</feature>
<comment type="caution">
    <text evidence="6">The sequence shown here is derived from an EMBL/GenBank/DDBJ whole genome shotgun (WGS) entry which is preliminary data.</text>
</comment>
<dbReference type="GeneID" id="79857063"/>
<evidence type="ECO:0000256" key="2">
    <source>
        <dbReference type="ARBA" id="ARBA00022670"/>
    </source>
</evidence>
<keyword evidence="3" id="KW-0378">Hydrolase</keyword>
<dbReference type="PROSITE" id="PS51935">
    <property type="entry name" value="NLPC_P60"/>
    <property type="match status" value="1"/>
</dbReference>
<evidence type="ECO:0000313" key="6">
    <source>
        <dbReference type="EMBL" id="MCG4766760.1"/>
    </source>
</evidence>
<dbReference type="Gene3D" id="2.30.30.40">
    <property type="entry name" value="SH3 Domains"/>
    <property type="match status" value="1"/>
</dbReference>
<dbReference type="Pfam" id="PF00877">
    <property type="entry name" value="NLPC_P60"/>
    <property type="match status" value="1"/>
</dbReference>
<dbReference type="AlphaFoldDB" id="A0AAE3JT90"/>
<evidence type="ECO:0000256" key="1">
    <source>
        <dbReference type="ARBA" id="ARBA00007074"/>
    </source>
</evidence>
<sequence length="313" mass="36334">MKYGIIKVKRAFLYEENGVDVVDEVFFGWSVMWEDEGEWIEVWTHYGYRGWMERNLIEEKSREWMEEREKAGNTYVVTRGFADVMRGARVQSRMLETLGRGCFVEKMEETENGYCRVKLANGISGFVPEVALRKRLDSDRFLWGKSEERFFVEQGIPEGWSEEKFRRKVVECAKGYLGCQYRWGGKAADGIDCSGVVFMVYLMNGVLIWRDADIREGYPMKAIWREGEEMCLVEERAKAGDLLFWRGHVGMYLGDGRYLHCTGHERVFGCRVNSLRRGDEDFREDLAEALKVVGSVFREISGSGKLEEKSDVP</sequence>
<dbReference type="Gene3D" id="3.90.1720.10">
    <property type="entry name" value="endopeptidase domain like (from Nostoc punctiforme)"/>
    <property type="match status" value="1"/>
</dbReference>
<dbReference type="SUPFAM" id="SSF54001">
    <property type="entry name" value="Cysteine proteinases"/>
    <property type="match status" value="1"/>
</dbReference>
<dbReference type="RefSeq" id="WP_118595601.1">
    <property type="nucleotide sequence ID" value="NZ_JAAINQ010000015.1"/>
</dbReference>
<dbReference type="InterPro" id="IPR000064">
    <property type="entry name" value="NLP_P60_dom"/>
</dbReference>